<dbReference type="AlphaFoldDB" id="A0A0D0K873"/>
<dbReference type="EMBL" id="JXQW01000007">
    <property type="protein sequence ID" value="KIQ04838.1"/>
    <property type="molecule type" value="Genomic_DNA"/>
</dbReference>
<feature type="chain" id="PRO_5002214667" description="Glutamine synthetase" evidence="1">
    <location>
        <begin position="34"/>
        <end position="140"/>
    </location>
</feature>
<keyword evidence="1" id="KW-0732">Signal</keyword>
<gene>
    <name evidence="2" type="ORF">RU08_04175</name>
</gene>
<proteinExistence type="predicted"/>
<evidence type="ECO:0000313" key="2">
    <source>
        <dbReference type="EMBL" id="KIQ04838.1"/>
    </source>
</evidence>
<evidence type="ECO:0008006" key="4">
    <source>
        <dbReference type="Google" id="ProtNLM"/>
    </source>
</evidence>
<evidence type="ECO:0000313" key="3">
    <source>
        <dbReference type="Proteomes" id="UP000032068"/>
    </source>
</evidence>
<organism evidence="2 3">
    <name type="scientific">Pseudomonas fulva</name>
    <dbReference type="NCBI Taxonomy" id="47880"/>
    <lineage>
        <taxon>Bacteria</taxon>
        <taxon>Pseudomonadati</taxon>
        <taxon>Pseudomonadota</taxon>
        <taxon>Gammaproteobacteria</taxon>
        <taxon>Pseudomonadales</taxon>
        <taxon>Pseudomonadaceae</taxon>
        <taxon>Pseudomonas</taxon>
    </lineage>
</organism>
<comment type="caution">
    <text evidence="2">The sequence shown here is derived from an EMBL/GenBank/DDBJ whole genome shotgun (WGS) entry which is preliminary data.</text>
</comment>
<protein>
    <recommendedName>
        <fullName evidence="4">Glutamine synthetase</fullName>
    </recommendedName>
</protein>
<name>A0A0D0K873_9PSED</name>
<sequence length="140" mass="15333">MGRFTLLELPVSIRLKLAAGCLLALSWAVPVQAAFTLPGDAMRCTRSATLLNCADRFGNHYGIAQRGNDTLMRGFDAISGQTWAQTSTTYGRLQLFTGVASNGELWVGSSRRIGWNVVSRLSSSKGERERVNCNRMMGCR</sequence>
<evidence type="ECO:0000256" key="1">
    <source>
        <dbReference type="SAM" id="SignalP"/>
    </source>
</evidence>
<feature type="signal peptide" evidence="1">
    <location>
        <begin position="1"/>
        <end position="33"/>
    </location>
</feature>
<dbReference type="Proteomes" id="UP000032068">
    <property type="component" value="Unassembled WGS sequence"/>
</dbReference>
<reference evidence="2 3" key="1">
    <citation type="submission" date="2014-12" db="EMBL/GenBank/DDBJ databases">
        <title>16Stimator: statistical estimation of ribosomal gene copy numbers from draft genome assemblies.</title>
        <authorList>
            <person name="Perisin M.A."/>
            <person name="Vetter M."/>
            <person name="Gilbert J.A."/>
            <person name="Bergelson J."/>
        </authorList>
    </citation>
    <scope>NUCLEOTIDE SEQUENCE [LARGE SCALE GENOMIC DNA]</scope>
    <source>
        <strain evidence="2 3">MEJ086</strain>
    </source>
</reference>
<accession>A0A0D0K873</accession>